<dbReference type="EC" id="1.1.1.37" evidence="4"/>
<sequence length="311" mass="32941">MSLRRKKITVVGAGFVGATAAHWAAAKELGDVCIVDIVEGLPQGKALDLLEASPVEGFDVNIVGTNDYADTADSDVVIITAGLPRKPGMSRDDLLAKNTAIVKSVTEQIAKYSPNAYLIIVSNPLDAMVYVAHKASGFPTNRVMGMAGVLDAARFRTFIAMELGVSVEDVTAFVLGGHGDTMVPLPRFSTVAGIPLPELLPADKIEALVDRTRNGGAEIVNLLKTGSAFFAPSASAVQMAESILKDKKRILPCAAYCNKEYGVGGYFVGVPVKLGAAGVEEVIEIKLLPEEKTAFDRSVEAVRNLVKNLQI</sequence>
<dbReference type="CDD" id="cd01339">
    <property type="entry name" value="LDH-like_MDH"/>
    <property type="match status" value="1"/>
</dbReference>
<evidence type="ECO:0000313" key="10">
    <source>
        <dbReference type="EMBL" id="QCQ21210.1"/>
    </source>
</evidence>
<evidence type="ECO:0000256" key="7">
    <source>
        <dbReference type="PIRSR" id="PIRSR000102-3"/>
    </source>
</evidence>
<evidence type="ECO:0000256" key="1">
    <source>
        <dbReference type="ARBA" id="ARBA00022532"/>
    </source>
</evidence>
<evidence type="ECO:0000256" key="3">
    <source>
        <dbReference type="ARBA" id="ARBA00023027"/>
    </source>
</evidence>
<feature type="binding site" evidence="4 7">
    <location>
        <begin position="121"/>
        <end position="123"/>
    </location>
    <ligand>
        <name>NAD(+)</name>
        <dbReference type="ChEBI" id="CHEBI:57540"/>
    </ligand>
</feature>
<feature type="binding site" evidence="4 6">
    <location>
        <position position="154"/>
    </location>
    <ligand>
        <name>substrate</name>
    </ligand>
</feature>
<dbReference type="FunFam" id="3.40.50.720:FF:000018">
    <property type="entry name" value="Malate dehydrogenase"/>
    <property type="match status" value="1"/>
</dbReference>
<dbReference type="InterPro" id="IPR001236">
    <property type="entry name" value="Lactate/malate_DH_N"/>
</dbReference>
<dbReference type="GO" id="GO:0006089">
    <property type="term" value="P:lactate metabolic process"/>
    <property type="evidence" value="ECO:0007669"/>
    <property type="project" value="TreeGrafter"/>
</dbReference>
<dbReference type="GO" id="GO:0004459">
    <property type="term" value="F:L-lactate dehydrogenase (NAD+) activity"/>
    <property type="evidence" value="ECO:0007669"/>
    <property type="project" value="TreeGrafter"/>
</dbReference>
<name>A0A4P8L0H0_9BACT</name>
<dbReference type="HAMAP" id="MF_00487">
    <property type="entry name" value="Malate_dehydrog_3"/>
    <property type="match status" value="1"/>
</dbReference>
<dbReference type="Pfam" id="PF00056">
    <property type="entry name" value="Ldh_1_N"/>
    <property type="match status" value="1"/>
</dbReference>
<dbReference type="GO" id="GO:0030060">
    <property type="term" value="F:L-malate dehydrogenase (NAD+) activity"/>
    <property type="evidence" value="ECO:0007669"/>
    <property type="project" value="UniProtKB-UniRule"/>
</dbReference>
<dbReference type="EMBL" id="CP040098">
    <property type="protein sequence ID" value="QCQ21210.1"/>
    <property type="molecule type" value="Genomic_DNA"/>
</dbReference>
<evidence type="ECO:0000256" key="5">
    <source>
        <dbReference type="PIRSR" id="PIRSR000102-1"/>
    </source>
</evidence>
<reference evidence="10 11" key="1">
    <citation type="submission" date="2019-05" db="EMBL/GenBank/DDBJ databases">
        <title>The Complete Genome Sequence of the n-alkane-degrading Desulfoglaeba alkanexedens ALDC reveals multiple alkylsuccinate synthase gene clusters.</title>
        <authorList>
            <person name="Callaghan A.V."/>
            <person name="Davidova I.A."/>
            <person name="Duncan K.E."/>
            <person name="Morris B."/>
            <person name="McInerney M.J."/>
        </authorList>
    </citation>
    <scope>NUCLEOTIDE SEQUENCE [LARGE SCALE GENOMIC DNA]</scope>
    <source>
        <strain evidence="10 11">ALDC</strain>
    </source>
</reference>
<dbReference type="InterPro" id="IPR036291">
    <property type="entry name" value="NAD(P)-bd_dom_sf"/>
</dbReference>
<dbReference type="AlphaFoldDB" id="A0A4P8L0H0"/>
<dbReference type="PIRSF" id="PIRSF000102">
    <property type="entry name" value="Lac_mal_DH"/>
    <property type="match status" value="1"/>
</dbReference>
<keyword evidence="2 4" id="KW-0560">Oxidoreductase</keyword>
<dbReference type="Proteomes" id="UP000298602">
    <property type="component" value="Chromosome"/>
</dbReference>
<feature type="binding site" evidence="4 6">
    <location>
        <position position="85"/>
    </location>
    <ligand>
        <name>substrate</name>
    </ligand>
</feature>
<dbReference type="NCBIfam" id="NF004863">
    <property type="entry name" value="PRK06223.1"/>
    <property type="match status" value="1"/>
</dbReference>
<dbReference type="GO" id="GO:0006099">
    <property type="term" value="P:tricarboxylic acid cycle"/>
    <property type="evidence" value="ECO:0007669"/>
    <property type="project" value="UniProtKB-UniRule"/>
</dbReference>
<dbReference type="PRINTS" id="PR00086">
    <property type="entry name" value="LLDHDRGNASE"/>
</dbReference>
<feature type="binding site" evidence="4 6">
    <location>
        <position position="91"/>
    </location>
    <ligand>
        <name>substrate</name>
    </ligand>
</feature>
<feature type="domain" description="Lactate/malate dehydrogenase C-terminal" evidence="9">
    <location>
        <begin position="150"/>
        <end position="306"/>
    </location>
</feature>
<dbReference type="KEGG" id="dax:FDQ92_02790"/>
<dbReference type="Gene3D" id="3.90.110.10">
    <property type="entry name" value="Lactate dehydrogenase/glycoside hydrolase, family 4, C-terminal"/>
    <property type="match status" value="1"/>
</dbReference>
<evidence type="ECO:0000259" key="9">
    <source>
        <dbReference type="Pfam" id="PF02866"/>
    </source>
</evidence>
<feature type="binding site" evidence="4 7">
    <location>
        <position position="36"/>
    </location>
    <ligand>
        <name>NAD(+)</name>
        <dbReference type="ChEBI" id="CHEBI:57540"/>
    </ligand>
</feature>
<feature type="domain" description="Lactate/malate dehydrogenase N-terminal" evidence="8">
    <location>
        <begin position="7"/>
        <end position="145"/>
    </location>
</feature>
<evidence type="ECO:0000313" key="11">
    <source>
        <dbReference type="Proteomes" id="UP000298602"/>
    </source>
</evidence>
<feature type="binding site" evidence="4 7">
    <location>
        <begin position="12"/>
        <end position="17"/>
    </location>
    <ligand>
        <name>NAD(+)</name>
        <dbReference type="ChEBI" id="CHEBI:57540"/>
    </ligand>
</feature>
<dbReference type="InterPro" id="IPR015955">
    <property type="entry name" value="Lactate_DH/Glyco_Ohase_4_C"/>
</dbReference>
<dbReference type="NCBIfam" id="TIGR01763">
    <property type="entry name" value="MalateDH_bact"/>
    <property type="match status" value="1"/>
</dbReference>
<dbReference type="Gene3D" id="3.40.50.720">
    <property type="entry name" value="NAD(P)-binding Rossmann-like Domain"/>
    <property type="match status" value="1"/>
</dbReference>
<comment type="function">
    <text evidence="4">Catalyzes the reversible oxidation of malate to oxaloacetate.</text>
</comment>
<proteinExistence type="inferred from homology"/>
<dbReference type="SUPFAM" id="SSF56327">
    <property type="entry name" value="LDH C-terminal domain-like"/>
    <property type="match status" value="1"/>
</dbReference>
<keyword evidence="1 4" id="KW-0816">Tricarboxylic acid cycle</keyword>
<evidence type="ECO:0000256" key="4">
    <source>
        <dbReference type="HAMAP-Rule" id="MF_00487"/>
    </source>
</evidence>
<dbReference type="InterPro" id="IPR011275">
    <property type="entry name" value="Malate_DH_type3"/>
</dbReference>
<comment type="similarity">
    <text evidence="4">Belongs to the LDH/MDH superfamily. MDH type 3 family.</text>
</comment>
<organism evidence="10 11">
    <name type="scientific">Desulfoglaeba alkanexedens ALDC</name>
    <dbReference type="NCBI Taxonomy" id="980445"/>
    <lineage>
        <taxon>Bacteria</taxon>
        <taxon>Pseudomonadati</taxon>
        <taxon>Thermodesulfobacteriota</taxon>
        <taxon>Syntrophobacteria</taxon>
        <taxon>Syntrophobacterales</taxon>
        <taxon>Syntrophobacteraceae</taxon>
        <taxon>Desulfoglaeba</taxon>
    </lineage>
</organism>
<evidence type="ECO:0000256" key="6">
    <source>
        <dbReference type="PIRSR" id="PIRSR000102-2"/>
    </source>
</evidence>
<dbReference type="SUPFAM" id="SSF51735">
    <property type="entry name" value="NAD(P)-binding Rossmann-fold domains"/>
    <property type="match status" value="1"/>
</dbReference>
<dbReference type="PANTHER" id="PTHR43128:SF16">
    <property type="entry name" value="L-LACTATE DEHYDROGENASE"/>
    <property type="match status" value="1"/>
</dbReference>
<reference evidence="10 11" key="2">
    <citation type="submission" date="2019-05" db="EMBL/GenBank/DDBJ databases">
        <authorList>
            <person name="Suflita J.M."/>
            <person name="Marks C.R."/>
        </authorList>
    </citation>
    <scope>NUCLEOTIDE SEQUENCE [LARGE SCALE GENOMIC DNA]</scope>
    <source>
        <strain evidence="10 11">ALDC</strain>
    </source>
</reference>
<dbReference type="RefSeq" id="WP_137423179.1">
    <property type="nucleotide sequence ID" value="NZ_CP040098.1"/>
</dbReference>
<accession>A0A4P8L0H0</accession>
<keyword evidence="11" id="KW-1185">Reference proteome</keyword>
<keyword evidence="3 4" id="KW-0520">NAD</keyword>
<dbReference type="Pfam" id="PF02866">
    <property type="entry name" value="Ldh_1_C"/>
    <property type="match status" value="1"/>
</dbReference>
<feature type="binding site" evidence="4 6">
    <location>
        <position position="123"/>
    </location>
    <ligand>
        <name>substrate</name>
    </ligand>
</feature>
<feature type="active site" description="Proton acceptor" evidence="4 5">
    <location>
        <position position="178"/>
    </location>
</feature>
<evidence type="ECO:0000259" key="8">
    <source>
        <dbReference type="Pfam" id="PF00056"/>
    </source>
</evidence>
<dbReference type="FunFam" id="3.90.110.10:FF:000004">
    <property type="entry name" value="Malate dehydrogenase"/>
    <property type="match status" value="1"/>
</dbReference>
<feature type="binding site" evidence="4 7">
    <location>
        <position position="98"/>
    </location>
    <ligand>
        <name>NAD(+)</name>
        <dbReference type="ChEBI" id="CHEBI:57540"/>
    </ligand>
</feature>
<dbReference type="InterPro" id="IPR001557">
    <property type="entry name" value="L-lactate/malate_DH"/>
</dbReference>
<evidence type="ECO:0000256" key="2">
    <source>
        <dbReference type="ARBA" id="ARBA00023002"/>
    </source>
</evidence>
<dbReference type="InterPro" id="IPR022383">
    <property type="entry name" value="Lactate/malate_DH_C"/>
</dbReference>
<gene>
    <name evidence="4 10" type="primary">mdh</name>
    <name evidence="10" type="ORF">FDQ92_02790</name>
</gene>
<dbReference type="OrthoDB" id="9802969at2"/>
<dbReference type="PANTHER" id="PTHR43128">
    <property type="entry name" value="L-2-HYDROXYCARBOXYLATE DEHYDROGENASE (NAD(P)(+))"/>
    <property type="match status" value="1"/>
</dbReference>
<comment type="catalytic activity">
    <reaction evidence="4">
        <text>(S)-malate + NAD(+) = oxaloacetate + NADH + H(+)</text>
        <dbReference type="Rhea" id="RHEA:21432"/>
        <dbReference type="ChEBI" id="CHEBI:15378"/>
        <dbReference type="ChEBI" id="CHEBI:15589"/>
        <dbReference type="ChEBI" id="CHEBI:16452"/>
        <dbReference type="ChEBI" id="CHEBI:57540"/>
        <dbReference type="ChEBI" id="CHEBI:57945"/>
        <dbReference type="EC" id="1.1.1.37"/>
    </reaction>
</comment>
<protein>
    <recommendedName>
        <fullName evidence="4">Malate dehydrogenase</fullName>
        <ecNumber evidence="4">1.1.1.37</ecNumber>
    </recommendedName>
</protein>